<evidence type="ECO:0000313" key="3">
    <source>
        <dbReference type="Proteomes" id="UP000192478"/>
    </source>
</evidence>
<evidence type="ECO:0000313" key="2">
    <source>
        <dbReference type="EMBL" id="ARE88112.1"/>
    </source>
</evidence>
<feature type="domain" description="Transposase IS204/IS1001/IS1096/IS1165 DDE" evidence="1">
    <location>
        <begin position="13"/>
        <end position="150"/>
    </location>
</feature>
<reference evidence="2 3" key="1">
    <citation type="submission" date="2017-03" db="EMBL/GenBank/DDBJ databases">
        <title>Complete sequence of Clostridium formicaceticum DSM 92.</title>
        <authorList>
            <person name="Poehlein A."/>
            <person name="Karl M."/>
            <person name="Bengelsdorf F.R."/>
            <person name="Duerre P."/>
            <person name="Daniel R."/>
        </authorList>
    </citation>
    <scope>NUCLEOTIDE SEQUENCE [LARGE SCALE GENOMIC DNA]</scope>
    <source>
        <strain evidence="2 3">DSM 92</strain>
    </source>
</reference>
<name>A0AAC9RM50_9CLOT</name>
<dbReference type="Gene3D" id="1.10.10.60">
    <property type="entry name" value="Homeodomain-like"/>
    <property type="match status" value="1"/>
</dbReference>
<dbReference type="InterPro" id="IPR047951">
    <property type="entry name" value="Transpos_ISL3"/>
</dbReference>
<dbReference type="Pfam" id="PF01610">
    <property type="entry name" value="DDE_Tnp_ISL3"/>
    <property type="match status" value="2"/>
</dbReference>
<accession>A0AAC9RM50</accession>
<sequence>MFVPMDKSGIVRVCIDDFAFKKRYSYGTIMIDLDSHRIIDILDSRDKEPVIEWLRNYPNIEIVSRDGSQVYASAITEAHPRAVQISDRFHLLKNLSGAVEKYMFRLFPARVEIPATARTRTPEMQALLDTRNRAQRIRFARTKYEEGLTVNEIALLMHSSLTTVNKYLAMKEEDIPEDIDSARERQHKVAVSTREQKIAYVRKLFDEGCSLQEISRITGYVFNTIKRYLSEDGPSINGHYDNRRPGKLQSYESEILELRSKGLTYTEITEIIKKKGYTGTVDALRVFMQKEREHQKKCETKDSESKEYIPRKWMVQLIYKAIDHVKGITQEQYEEIIKKYPILGKAYEMLRNFHELMFSKNLDKLEPWMKDAEKLQIDEMNSYLAGLRKDLDAVKNSIIYTYSNGLAEGSVNKLKVIKRIMYGRNSFELLRSKLLLLESFHQIN</sequence>
<dbReference type="Proteomes" id="UP000192478">
    <property type="component" value="Chromosome"/>
</dbReference>
<dbReference type="AlphaFoldDB" id="A0AAC9RM50"/>
<dbReference type="NCBIfam" id="NF033550">
    <property type="entry name" value="transpos_ISL3"/>
    <property type="match status" value="1"/>
</dbReference>
<proteinExistence type="predicted"/>
<dbReference type="EMBL" id="CP020559">
    <property type="protein sequence ID" value="ARE88112.1"/>
    <property type="molecule type" value="Genomic_DNA"/>
</dbReference>
<gene>
    <name evidence="2" type="ORF">CLFO_25130</name>
</gene>
<organism evidence="2 3">
    <name type="scientific">Clostridium formicaceticum</name>
    <dbReference type="NCBI Taxonomy" id="1497"/>
    <lineage>
        <taxon>Bacteria</taxon>
        <taxon>Bacillati</taxon>
        <taxon>Bacillota</taxon>
        <taxon>Clostridia</taxon>
        <taxon>Eubacteriales</taxon>
        <taxon>Clostridiaceae</taxon>
        <taxon>Clostridium</taxon>
    </lineage>
</organism>
<feature type="domain" description="Transposase IS204/IS1001/IS1096/IS1165 DDE" evidence="1">
    <location>
        <begin position="292"/>
        <end position="433"/>
    </location>
</feature>
<dbReference type="PANTHER" id="PTHR33498">
    <property type="entry name" value="TRANSPOSASE FOR INSERTION SEQUENCE ELEMENT IS1557"/>
    <property type="match status" value="1"/>
</dbReference>
<dbReference type="InterPro" id="IPR002560">
    <property type="entry name" value="Transposase_DDE"/>
</dbReference>
<evidence type="ECO:0000259" key="1">
    <source>
        <dbReference type="Pfam" id="PF01610"/>
    </source>
</evidence>
<dbReference type="PANTHER" id="PTHR33498:SF1">
    <property type="entry name" value="TRANSPOSASE FOR INSERTION SEQUENCE ELEMENT IS1557"/>
    <property type="match status" value="1"/>
</dbReference>
<protein>
    <submittedName>
        <fullName evidence="2">Transposase</fullName>
    </submittedName>
</protein>